<comment type="caution">
    <text evidence="1">The sequence shown here is derived from an EMBL/GenBank/DDBJ whole genome shotgun (WGS) entry which is preliminary data.</text>
</comment>
<dbReference type="OrthoDB" id="40579at2759"/>
<dbReference type="SUPFAM" id="SSF56784">
    <property type="entry name" value="HAD-like"/>
    <property type="match status" value="1"/>
</dbReference>
<dbReference type="PANTHER" id="PTHR47108">
    <property type="entry name" value="5-AMINO-6-(5-PHOSPHO-D-RIBITYLAMINO)URACIL PHOSPHATASE, CHLOROPLASTIC"/>
    <property type="match status" value="1"/>
</dbReference>
<name>A0A8S0U991_OLEEU</name>
<dbReference type="Pfam" id="PF13419">
    <property type="entry name" value="HAD_2"/>
    <property type="match status" value="1"/>
</dbReference>
<sequence>MSEVLCRLRDLVGLKQMASRNEEIYQALQGGIYRFRSGSQEFVNVLMHYKVPTTLVSTRLRKYLEIAMRAIGIEGVFIIVAAEDVYRGKPDLEMFLYVAQLLQFIPEWCIVFENSNQTVEAAHDARMKVRHLDELLVVDLKNLAYVELVEFRYGELELEMEEEADQYPSPVVVDDDFWWHFLNVQYVVVLDLIPGDKNAYFYHVYKDRKQKG</sequence>
<dbReference type="InterPro" id="IPR023198">
    <property type="entry name" value="PGP-like_dom2"/>
</dbReference>
<evidence type="ECO:0000313" key="2">
    <source>
        <dbReference type="Proteomes" id="UP000594638"/>
    </source>
</evidence>
<dbReference type="Proteomes" id="UP000594638">
    <property type="component" value="Unassembled WGS sequence"/>
</dbReference>
<dbReference type="Gramene" id="OE9A030852T1">
    <property type="protein sequence ID" value="OE9A030852C1"/>
    <property type="gene ID" value="OE9A030852"/>
</dbReference>
<dbReference type="CDD" id="cd07505">
    <property type="entry name" value="HAD_BPGM-like"/>
    <property type="match status" value="1"/>
</dbReference>
<evidence type="ECO:0000313" key="1">
    <source>
        <dbReference type="EMBL" id="CAA3015549.1"/>
    </source>
</evidence>
<proteinExistence type="predicted"/>
<reference evidence="1 2" key="1">
    <citation type="submission" date="2019-12" db="EMBL/GenBank/DDBJ databases">
        <authorList>
            <person name="Alioto T."/>
            <person name="Alioto T."/>
            <person name="Gomez Garrido J."/>
        </authorList>
    </citation>
    <scope>NUCLEOTIDE SEQUENCE [LARGE SCALE GENOMIC DNA]</scope>
</reference>
<dbReference type="InterPro" id="IPR041492">
    <property type="entry name" value="HAD_2"/>
</dbReference>
<dbReference type="AlphaFoldDB" id="A0A8S0U991"/>
<keyword evidence="2" id="KW-1185">Reference proteome</keyword>
<dbReference type="PANTHER" id="PTHR47108:SF1">
    <property type="entry name" value="5-AMINO-6-(5-PHOSPHO-D-RIBITYLAMINO)URACIL PHOSPHATASE, CHLOROPLASTIC"/>
    <property type="match status" value="1"/>
</dbReference>
<gene>
    <name evidence="1" type="ORF">OLEA9_A030852</name>
</gene>
<protein>
    <submittedName>
        <fullName evidence="1">Uncharacterized protein</fullName>
    </submittedName>
</protein>
<organism evidence="1 2">
    <name type="scientific">Olea europaea subsp. europaea</name>
    <dbReference type="NCBI Taxonomy" id="158383"/>
    <lineage>
        <taxon>Eukaryota</taxon>
        <taxon>Viridiplantae</taxon>
        <taxon>Streptophyta</taxon>
        <taxon>Embryophyta</taxon>
        <taxon>Tracheophyta</taxon>
        <taxon>Spermatophyta</taxon>
        <taxon>Magnoliopsida</taxon>
        <taxon>eudicotyledons</taxon>
        <taxon>Gunneridae</taxon>
        <taxon>Pentapetalae</taxon>
        <taxon>asterids</taxon>
        <taxon>lamiids</taxon>
        <taxon>Lamiales</taxon>
        <taxon>Oleaceae</taxon>
        <taxon>Oleeae</taxon>
        <taxon>Olea</taxon>
    </lineage>
</organism>
<dbReference type="EMBL" id="CACTIH010007558">
    <property type="protein sequence ID" value="CAA3015549.1"/>
    <property type="molecule type" value="Genomic_DNA"/>
</dbReference>
<dbReference type="Gene3D" id="1.10.150.240">
    <property type="entry name" value="Putative phosphatase, domain 2"/>
    <property type="match status" value="1"/>
</dbReference>
<dbReference type="Gene3D" id="3.40.50.1000">
    <property type="entry name" value="HAD superfamily/HAD-like"/>
    <property type="match status" value="1"/>
</dbReference>
<dbReference type="InterPro" id="IPR023214">
    <property type="entry name" value="HAD_sf"/>
</dbReference>
<accession>A0A8S0U991</accession>
<dbReference type="InterPro" id="IPR036412">
    <property type="entry name" value="HAD-like_sf"/>
</dbReference>